<dbReference type="PANTHER" id="PTHR46558:SF4">
    <property type="entry name" value="DNA-BIDING PHAGE PROTEIN"/>
    <property type="match status" value="1"/>
</dbReference>
<gene>
    <name evidence="3" type="ORF">NF348_15705</name>
</gene>
<proteinExistence type="predicted"/>
<dbReference type="InterPro" id="IPR010982">
    <property type="entry name" value="Lambda_DNA-bd_dom_sf"/>
</dbReference>
<dbReference type="InterPro" id="IPR001387">
    <property type="entry name" value="Cro/C1-type_HTH"/>
</dbReference>
<keyword evidence="4" id="KW-1185">Reference proteome</keyword>
<protein>
    <submittedName>
        <fullName evidence="3">Helix-turn-helix transcriptional regulator</fullName>
    </submittedName>
</protein>
<evidence type="ECO:0000313" key="4">
    <source>
        <dbReference type="Proteomes" id="UP001060275"/>
    </source>
</evidence>
<evidence type="ECO:0000313" key="3">
    <source>
        <dbReference type="EMBL" id="MCP8888560.1"/>
    </source>
</evidence>
<dbReference type="Gene3D" id="1.10.260.40">
    <property type="entry name" value="lambda repressor-like DNA-binding domains"/>
    <property type="match status" value="1"/>
</dbReference>
<dbReference type="GO" id="GO:0003677">
    <property type="term" value="F:DNA binding"/>
    <property type="evidence" value="ECO:0007669"/>
    <property type="project" value="UniProtKB-KW"/>
</dbReference>
<dbReference type="SMART" id="SM00530">
    <property type="entry name" value="HTH_XRE"/>
    <property type="match status" value="1"/>
</dbReference>
<name>A0A9Q4ARJ0_9HYPH</name>
<evidence type="ECO:0000256" key="1">
    <source>
        <dbReference type="ARBA" id="ARBA00023125"/>
    </source>
</evidence>
<keyword evidence="1" id="KW-0238">DNA-binding</keyword>
<dbReference type="PROSITE" id="PS50943">
    <property type="entry name" value="HTH_CROC1"/>
    <property type="match status" value="1"/>
</dbReference>
<comment type="caution">
    <text evidence="3">The sequence shown here is derived from an EMBL/GenBank/DDBJ whole genome shotgun (WGS) entry which is preliminary data.</text>
</comment>
<organism evidence="3 4">
    <name type="scientific">Devosia ureilytica</name>
    <dbReference type="NCBI Taxonomy" id="2952754"/>
    <lineage>
        <taxon>Bacteria</taxon>
        <taxon>Pseudomonadati</taxon>
        <taxon>Pseudomonadota</taxon>
        <taxon>Alphaproteobacteria</taxon>
        <taxon>Hyphomicrobiales</taxon>
        <taxon>Devosiaceae</taxon>
        <taxon>Devosia</taxon>
    </lineage>
</organism>
<dbReference type="CDD" id="cd00093">
    <property type="entry name" value="HTH_XRE"/>
    <property type="match status" value="1"/>
</dbReference>
<dbReference type="Pfam" id="PF01381">
    <property type="entry name" value="HTH_3"/>
    <property type="match status" value="1"/>
</dbReference>
<evidence type="ECO:0000259" key="2">
    <source>
        <dbReference type="PROSITE" id="PS50943"/>
    </source>
</evidence>
<accession>A0A9Q4ARJ0</accession>
<sequence length="77" mass="8605">MPPPPPISNTIRRLRFDHGEMTQQQLADAIGMTRQTVAAIEQNKYSPSLEAAFRIAEVFGVEIGAVFQWKADHKPQA</sequence>
<dbReference type="PANTHER" id="PTHR46558">
    <property type="entry name" value="TRACRIPTIONAL REGULATORY PROTEIN-RELATED-RELATED"/>
    <property type="match status" value="1"/>
</dbReference>
<dbReference type="Proteomes" id="UP001060275">
    <property type="component" value="Unassembled WGS sequence"/>
</dbReference>
<reference evidence="3" key="1">
    <citation type="submission" date="2022-06" db="EMBL/GenBank/DDBJ databases">
        <title>Devosia sp. XJ19-45 genome assembly.</title>
        <authorList>
            <person name="Li B."/>
            <person name="Cai M."/>
            <person name="Nie G."/>
            <person name="Li W."/>
        </authorList>
    </citation>
    <scope>NUCLEOTIDE SEQUENCE</scope>
    <source>
        <strain evidence="3">XJ19-45</strain>
    </source>
</reference>
<dbReference type="AlphaFoldDB" id="A0A9Q4ARJ0"/>
<dbReference type="SUPFAM" id="SSF47413">
    <property type="entry name" value="lambda repressor-like DNA-binding domains"/>
    <property type="match status" value="1"/>
</dbReference>
<dbReference type="EMBL" id="JAMWDU010000006">
    <property type="protein sequence ID" value="MCP8888560.1"/>
    <property type="molecule type" value="Genomic_DNA"/>
</dbReference>
<dbReference type="RefSeq" id="WP_254675621.1">
    <property type="nucleotide sequence ID" value="NZ_JAMWDU010000006.1"/>
</dbReference>
<feature type="domain" description="HTH cro/C1-type" evidence="2">
    <location>
        <begin position="11"/>
        <end position="66"/>
    </location>
</feature>